<gene>
    <name evidence="5" type="ORF">Y1Q_0001023</name>
</gene>
<keyword evidence="2" id="KW-0443">Lipid metabolism</keyword>
<dbReference type="SUPFAM" id="SSF53474">
    <property type="entry name" value="alpha/beta-Hydrolases"/>
    <property type="match status" value="1"/>
</dbReference>
<organism evidence="5 6">
    <name type="scientific">Alligator mississippiensis</name>
    <name type="common">American alligator</name>
    <dbReference type="NCBI Taxonomy" id="8496"/>
    <lineage>
        <taxon>Eukaryota</taxon>
        <taxon>Metazoa</taxon>
        <taxon>Chordata</taxon>
        <taxon>Craniata</taxon>
        <taxon>Vertebrata</taxon>
        <taxon>Euteleostomi</taxon>
        <taxon>Archelosauria</taxon>
        <taxon>Archosauria</taxon>
        <taxon>Crocodylia</taxon>
        <taxon>Alligatoridae</taxon>
        <taxon>Alligatorinae</taxon>
        <taxon>Alligator</taxon>
    </lineage>
</organism>
<dbReference type="EMBL" id="AKHW03003207">
    <property type="protein sequence ID" value="KYO35136.1"/>
    <property type="molecule type" value="Genomic_DNA"/>
</dbReference>
<keyword evidence="2" id="KW-0276">Fatty acid metabolism</keyword>
<dbReference type="STRING" id="8496.A0A151NE98"/>
<dbReference type="InterPro" id="IPR029058">
    <property type="entry name" value="AB_hydrolase_fold"/>
</dbReference>
<dbReference type="PANTHER" id="PTHR10824:SF18">
    <property type="entry name" value="BILE ACID-COA:AMINO ACID N-ACYLTRANSFERASE"/>
    <property type="match status" value="1"/>
</dbReference>
<comment type="caution">
    <text evidence="5">The sequence shown here is derived from an EMBL/GenBank/DDBJ whole genome shotgun (WGS) entry which is preliminary data.</text>
</comment>
<keyword evidence="6" id="KW-1185">Reference proteome</keyword>
<feature type="domain" description="BAAT/Acyl-CoA thioester hydrolase C-terminal" evidence="4">
    <location>
        <begin position="230"/>
        <end position="384"/>
    </location>
</feature>
<dbReference type="GO" id="GO:0016746">
    <property type="term" value="F:acyltransferase activity"/>
    <property type="evidence" value="ECO:0007669"/>
    <property type="project" value="UniProtKB-KW"/>
</dbReference>
<dbReference type="PANTHER" id="PTHR10824">
    <property type="entry name" value="ACYL-COENZYME A THIOESTERASE-RELATED"/>
    <property type="match status" value="1"/>
</dbReference>
<comment type="similarity">
    <text evidence="1">Belongs to the C/M/P thioester hydrolase family.</text>
</comment>
<dbReference type="Gene3D" id="3.40.50.1820">
    <property type="entry name" value="alpha/beta hydrolase"/>
    <property type="match status" value="1"/>
</dbReference>
<name>A0A151NE98_ALLMI</name>
<dbReference type="InterPro" id="IPR042490">
    <property type="entry name" value="Thio_Ohase/BAAT_N"/>
</dbReference>
<dbReference type="Gene3D" id="2.60.40.2240">
    <property type="entry name" value="Acyl-CoA thioester hydrolase/BAAT N-terminal domain"/>
    <property type="match status" value="1"/>
</dbReference>
<reference evidence="5 6" key="1">
    <citation type="journal article" date="2012" name="Genome Biol.">
        <title>Sequencing three crocodilian genomes to illuminate the evolution of archosaurs and amniotes.</title>
        <authorList>
            <person name="St John J.A."/>
            <person name="Braun E.L."/>
            <person name="Isberg S.R."/>
            <person name="Miles L.G."/>
            <person name="Chong A.Y."/>
            <person name="Gongora J."/>
            <person name="Dalzell P."/>
            <person name="Moran C."/>
            <person name="Bed'hom B."/>
            <person name="Abzhanov A."/>
            <person name="Burgess S.C."/>
            <person name="Cooksey A.M."/>
            <person name="Castoe T.A."/>
            <person name="Crawford N.G."/>
            <person name="Densmore L.D."/>
            <person name="Drew J.C."/>
            <person name="Edwards S.V."/>
            <person name="Faircloth B.C."/>
            <person name="Fujita M.K."/>
            <person name="Greenwold M.J."/>
            <person name="Hoffmann F.G."/>
            <person name="Howard J.M."/>
            <person name="Iguchi T."/>
            <person name="Janes D.E."/>
            <person name="Khan S.Y."/>
            <person name="Kohno S."/>
            <person name="de Koning A.J."/>
            <person name="Lance S.L."/>
            <person name="McCarthy F.M."/>
            <person name="McCormack J.E."/>
            <person name="Merchant M.E."/>
            <person name="Peterson D.G."/>
            <person name="Pollock D.D."/>
            <person name="Pourmand N."/>
            <person name="Raney B.J."/>
            <person name="Roessler K.A."/>
            <person name="Sanford J.R."/>
            <person name="Sawyer R.H."/>
            <person name="Schmidt C.J."/>
            <person name="Triplett E.W."/>
            <person name="Tuberville T.D."/>
            <person name="Venegas-Anaya M."/>
            <person name="Howard J.T."/>
            <person name="Jarvis E.D."/>
            <person name="Guillette L.J.Jr."/>
            <person name="Glenn T.C."/>
            <person name="Green R.E."/>
            <person name="Ray D.A."/>
        </authorList>
    </citation>
    <scope>NUCLEOTIDE SEQUENCE [LARGE SCALE GENOMIC DNA]</scope>
    <source>
        <strain evidence="5">KSC_2009_1</strain>
    </source>
</reference>
<dbReference type="Proteomes" id="UP000050525">
    <property type="component" value="Unassembled WGS sequence"/>
</dbReference>
<feature type="domain" description="Acyl-CoA thioester hydrolase/bile acid-CoA amino acid N-acetyltransferase" evidence="3">
    <location>
        <begin position="39"/>
        <end position="167"/>
    </location>
</feature>
<dbReference type="GO" id="GO:0047617">
    <property type="term" value="F:fatty acyl-CoA hydrolase activity"/>
    <property type="evidence" value="ECO:0007669"/>
    <property type="project" value="TreeGrafter"/>
</dbReference>
<dbReference type="AlphaFoldDB" id="A0A151NE98"/>
<evidence type="ECO:0000313" key="5">
    <source>
        <dbReference type="EMBL" id="KYO35136.1"/>
    </source>
</evidence>
<accession>A0A151NE98</accession>
<evidence type="ECO:0000313" key="6">
    <source>
        <dbReference type="Proteomes" id="UP000050525"/>
    </source>
</evidence>
<dbReference type="eggNOG" id="ENOG502QQ8Z">
    <property type="taxonomic scope" value="Eukaryota"/>
</dbReference>
<dbReference type="InterPro" id="IPR014940">
    <property type="entry name" value="BAAT_C"/>
</dbReference>
<evidence type="ECO:0000256" key="2">
    <source>
        <dbReference type="ARBA" id="ARBA00022832"/>
    </source>
</evidence>
<proteinExistence type="inferred from homology"/>
<dbReference type="GO" id="GO:0006637">
    <property type="term" value="P:acyl-CoA metabolic process"/>
    <property type="evidence" value="ECO:0007669"/>
    <property type="project" value="TreeGrafter"/>
</dbReference>
<protein>
    <submittedName>
        <fullName evidence="5">Acyl-coenzyme A amino acid N-acyltransferase 1-like</fullName>
    </submittedName>
</protein>
<dbReference type="FunFam" id="3.40.50.1820:FF:000024">
    <property type="entry name" value="acyl-coenzyme A thioesterase 4"/>
    <property type="match status" value="1"/>
</dbReference>
<sequence length="466" mass="51731">MLEVGSSLTLSDSREIWSPQSSALAMAKLTVTPRTSLVDEPVKIHVSGLAPSKLVTLQASLTDEKGVLFQSRAFYQSSESGEVDLEQAAALGGDYAGVHPMGLFQFLKPEKMFHRLMKRDVMQSPFHVRLDLFSSFHLVSTPHDQPVTSQTVERWHVAPGVQRILIRDGRVRGALFLPPGEGPFPGLIDLFGGVGGLIEFRASLLASRGFAALALAYFGYEDLPEILLEVDLEYFEEAINVLLRHPKVGGPGVGLVSISKGAEIALAMASFLPKIKAVVSINSTHALHGMPLRYRNLHINPIPYKIEYIRFTPLGLMELSNMVNVIHTEESQESILPVEEAEAKILFIVGENDRNYNSKAFAEKAMERMRRHGRKNYRMLCYPGLWYGEGNPSPMLQHRSIPGRRSRNSSGNTSTQLEAAGFEYRESQTKEYLCSCLPHTQSINTGKKLSFGSFTAWRFTTPGLQL</sequence>
<dbReference type="FunFam" id="2.60.40.2240:FF:000001">
    <property type="entry name" value="acyl-coenzyme A thioesterase 4"/>
    <property type="match status" value="1"/>
</dbReference>
<dbReference type="GO" id="GO:0005777">
    <property type="term" value="C:peroxisome"/>
    <property type="evidence" value="ECO:0007669"/>
    <property type="project" value="TreeGrafter"/>
</dbReference>
<evidence type="ECO:0000259" key="4">
    <source>
        <dbReference type="Pfam" id="PF08840"/>
    </source>
</evidence>
<dbReference type="Pfam" id="PF04775">
    <property type="entry name" value="Bile_Hydr_Trans"/>
    <property type="match status" value="1"/>
</dbReference>
<dbReference type="Pfam" id="PF08840">
    <property type="entry name" value="BAAT_C"/>
    <property type="match status" value="1"/>
</dbReference>
<evidence type="ECO:0000259" key="3">
    <source>
        <dbReference type="Pfam" id="PF04775"/>
    </source>
</evidence>
<evidence type="ECO:0000256" key="1">
    <source>
        <dbReference type="ARBA" id="ARBA00006538"/>
    </source>
</evidence>
<dbReference type="GO" id="GO:0006631">
    <property type="term" value="P:fatty acid metabolic process"/>
    <property type="evidence" value="ECO:0007669"/>
    <property type="project" value="UniProtKB-KW"/>
</dbReference>
<dbReference type="InterPro" id="IPR006862">
    <property type="entry name" value="Thio_Ohase/aa_AcTrfase"/>
</dbReference>